<proteinExistence type="predicted"/>
<dbReference type="PROSITE" id="PS50835">
    <property type="entry name" value="IG_LIKE"/>
    <property type="match status" value="1"/>
</dbReference>
<dbReference type="InterPro" id="IPR013783">
    <property type="entry name" value="Ig-like_fold"/>
</dbReference>
<accession>A0A669Q8Q8</accession>
<keyword evidence="1" id="KW-0391">Immunity</keyword>
<sequence>MAALDAHCPGSCCFLSTGVCTQYQLVEFGGDVQVSGDSVSLFCRASGFSFSVYDIHWYRQTPRGVPEWVSFIGSQAGTTKKYGTAVEGRATVSRNNSQAMASLSLHRLHPGDSARYFCGIAL</sequence>
<dbReference type="InterPro" id="IPR013106">
    <property type="entry name" value="Ig_V-set"/>
</dbReference>
<dbReference type="AlphaFoldDB" id="A0A669Q8Q8"/>
<dbReference type="InterPro" id="IPR050199">
    <property type="entry name" value="IgHV"/>
</dbReference>
<keyword evidence="2" id="KW-1064">Adaptive immunity</keyword>
<organism evidence="5 6">
    <name type="scientific">Phasianus colchicus</name>
    <name type="common">Common pheasant</name>
    <dbReference type="NCBI Taxonomy" id="9054"/>
    <lineage>
        <taxon>Eukaryota</taxon>
        <taxon>Metazoa</taxon>
        <taxon>Chordata</taxon>
        <taxon>Craniata</taxon>
        <taxon>Vertebrata</taxon>
        <taxon>Euteleostomi</taxon>
        <taxon>Archelosauria</taxon>
        <taxon>Archosauria</taxon>
        <taxon>Dinosauria</taxon>
        <taxon>Saurischia</taxon>
        <taxon>Theropoda</taxon>
        <taxon>Coelurosauria</taxon>
        <taxon>Aves</taxon>
        <taxon>Neognathae</taxon>
        <taxon>Galloanserae</taxon>
        <taxon>Galliformes</taxon>
        <taxon>Phasianidae</taxon>
        <taxon>Phasianinae</taxon>
        <taxon>Phasianus</taxon>
    </lineage>
</organism>
<name>A0A669Q8Q8_PHACC</name>
<dbReference type="Pfam" id="PF07686">
    <property type="entry name" value="V-set"/>
    <property type="match status" value="1"/>
</dbReference>
<dbReference type="Ensembl" id="ENSPCLT00000022760.1">
    <property type="protein sequence ID" value="ENSPCLP00000017029.1"/>
    <property type="gene ID" value="ENSPCLG00000014165.1"/>
</dbReference>
<dbReference type="GO" id="GO:0002250">
    <property type="term" value="P:adaptive immune response"/>
    <property type="evidence" value="ECO:0007669"/>
    <property type="project" value="UniProtKB-KW"/>
</dbReference>
<evidence type="ECO:0000259" key="4">
    <source>
        <dbReference type="PROSITE" id="PS50835"/>
    </source>
</evidence>
<dbReference type="Proteomes" id="UP000472261">
    <property type="component" value="Unplaced"/>
</dbReference>
<evidence type="ECO:0000256" key="3">
    <source>
        <dbReference type="ARBA" id="ARBA00043265"/>
    </source>
</evidence>
<feature type="domain" description="Ig-like" evidence="4">
    <location>
        <begin position="36"/>
        <end position="122"/>
    </location>
</feature>
<dbReference type="InterPro" id="IPR007110">
    <property type="entry name" value="Ig-like_dom"/>
</dbReference>
<dbReference type="GO" id="GO:0005576">
    <property type="term" value="C:extracellular region"/>
    <property type="evidence" value="ECO:0007669"/>
    <property type="project" value="UniProtKB-ARBA"/>
</dbReference>
<protein>
    <recommendedName>
        <fullName evidence="4">Ig-like domain-containing protein</fullName>
    </recommendedName>
</protein>
<dbReference type="InterPro" id="IPR036179">
    <property type="entry name" value="Ig-like_dom_sf"/>
</dbReference>
<dbReference type="PANTHER" id="PTHR23266">
    <property type="entry name" value="IMMUNOGLOBULIN HEAVY CHAIN"/>
    <property type="match status" value="1"/>
</dbReference>
<reference evidence="5" key="1">
    <citation type="submission" date="2025-08" db="UniProtKB">
        <authorList>
            <consortium name="Ensembl"/>
        </authorList>
    </citation>
    <scope>IDENTIFICATION</scope>
</reference>
<keyword evidence="3" id="KW-1280">Immunoglobulin</keyword>
<evidence type="ECO:0000313" key="6">
    <source>
        <dbReference type="Proteomes" id="UP000472261"/>
    </source>
</evidence>
<evidence type="ECO:0000313" key="5">
    <source>
        <dbReference type="Ensembl" id="ENSPCLP00000017029.1"/>
    </source>
</evidence>
<dbReference type="GO" id="GO:0019814">
    <property type="term" value="C:immunoglobulin complex"/>
    <property type="evidence" value="ECO:0007669"/>
    <property type="project" value="UniProtKB-KW"/>
</dbReference>
<dbReference type="OMA" id="WIAFITY"/>
<evidence type="ECO:0000256" key="2">
    <source>
        <dbReference type="ARBA" id="ARBA00023130"/>
    </source>
</evidence>
<dbReference type="Gene3D" id="2.60.40.10">
    <property type="entry name" value="Immunoglobulins"/>
    <property type="match status" value="1"/>
</dbReference>
<reference evidence="5" key="2">
    <citation type="submission" date="2025-09" db="UniProtKB">
        <authorList>
            <consortium name="Ensembl"/>
        </authorList>
    </citation>
    <scope>IDENTIFICATION</scope>
</reference>
<keyword evidence="6" id="KW-1185">Reference proteome</keyword>
<evidence type="ECO:0000256" key="1">
    <source>
        <dbReference type="ARBA" id="ARBA00022859"/>
    </source>
</evidence>
<dbReference type="SUPFAM" id="SSF48726">
    <property type="entry name" value="Immunoglobulin"/>
    <property type="match status" value="1"/>
</dbReference>
<dbReference type="SMART" id="SM00406">
    <property type="entry name" value="IGv"/>
    <property type="match status" value="1"/>
</dbReference>